<reference evidence="1" key="1">
    <citation type="submission" date="2022-08" db="EMBL/GenBank/DDBJ databases">
        <authorList>
            <person name="Kallberg Y."/>
            <person name="Tangrot J."/>
            <person name="Rosling A."/>
        </authorList>
    </citation>
    <scope>NUCLEOTIDE SEQUENCE</scope>
    <source>
        <strain evidence="1">Wild A</strain>
    </source>
</reference>
<dbReference type="AlphaFoldDB" id="A0A9W4TBL9"/>
<comment type="caution">
    <text evidence="1">The sequence shown here is derived from an EMBL/GenBank/DDBJ whole genome shotgun (WGS) entry which is preliminary data.</text>
</comment>
<dbReference type="EMBL" id="CAMKVN010021619">
    <property type="protein sequence ID" value="CAI2199533.1"/>
    <property type="molecule type" value="Genomic_DNA"/>
</dbReference>
<keyword evidence="2" id="KW-1185">Reference proteome</keyword>
<evidence type="ECO:0000313" key="1">
    <source>
        <dbReference type="EMBL" id="CAI2199533.1"/>
    </source>
</evidence>
<dbReference type="Proteomes" id="UP001153678">
    <property type="component" value="Unassembled WGS sequence"/>
</dbReference>
<sequence>REKNSRTHVISEMITSNAIASITLPSLSCMTSEKIVNASQTIPAEVPAFPQPNKTVIPYDARAPYINVALKEYPYLSLFNSDIHNDGYEFKNSGLCPRCGKEHNKGK</sequence>
<gene>
    <name evidence="1" type="ORF">FWILDA_LOCUS19121</name>
</gene>
<protein>
    <submittedName>
        <fullName evidence="1">11351_t:CDS:1</fullName>
    </submittedName>
</protein>
<dbReference type="OrthoDB" id="2376864at2759"/>
<feature type="non-terminal residue" evidence="1">
    <location>
        <position position="107"/>
    </location>
</feature>
<organism evidence="1 2">
    <name type="scientific">Funneliformis geosporum</name>
    <dbReference type="NCBI Taxonomy" id="1117311"/>
    <lineage>
        <taxon>Eukaryota</taxon>
        <taxon>Fungi</taxon>
        <taxon>Fungi incertae sedis</taxon>
        <taxon>Mucoromycota</taxon>
        <taxon>Glomeromycotina</taxon>
        <taxon>Glomeromycetes</taxon>
        <taxon>Glomerales</taxon>
        <taxon>Glomeraceae</taxon>
        <taxon>Funneliformis</taxon>
    </lineage>
</organism>
<proteinExistence type="predicted"/>
<accession>A0A9W4TBL9</accession>
<name>A0A9W4TBL9_9GLOM</name>
<evidence type="ECO:0000313" key="2">
    <source>
        <dbReference type="Proteomes" id="UP001153678"/>
    </source>
</evidence>
<feature type="non-terminal residue" evidence="1">
    <location>
        <position position="1"/>
    </location>
</feature>